<sequence length="304" mass="34030">MSWVRFPSPAPSYIFRLPTDLLEVFFCIAGENIWKPHPSPYILDITYRSLGGKRMNIQSIQLSSNPQSTLTAYLLDTTKRMKNITTRPAVLILPGGGYYYTSDREAEPVAMAYLSEGYHAFTLRYSVGEAKRFEDSFRDAEEALAYIRNHASELGVDPERIAVVGFSAGGHLAASLGTMGTYRPRALILGYPCILSNLEDVLAFPVPSLEEKVDGNTPPSFLFSTFEDRIVPVEHTVEFIRALTRAGVPFESHIFQHGVHGLSLGKPLSSAGQRSMVDDDFSQWFQLSISWLHRLMGDFPLDRE</sequence>
<dbReference type="EMBL" id="VTEQ01000003">
    <property type="protein sequence ID" value="TYS54348.1"/>
    <property type="molecule type" value="Genomic_DNA"/>
</dbReference>
<reference evidence="3 4" key="1">
    <citation type="submission" date="2019-08" db="EMBL/GenBank/DDBJ databases">
        <title>Bacillus genomes from the desert of Cuatro Cienegas, Coahuila.</title>
        <authorList>
            <person name="Olmedo-Alvarez G."/>
        </authorList>
    </citation>
    <scope>NUCLEOTIDE SEQUENCE [LARGE SCALE GENOMIC DNA]</scope>
    <source>
        <strain evidence="3 4">CH108_3D</strain>
    </source>
</reference>
<dbReference type="SUPFAM" id="SSF53474">
    <property type="entry name" value="alpha/beta-Hydrolases"/>
    <property type="match status" value="1"/>
</dbReference>
<proteinExistence type="predicted"/>
<keyword evidence="1 3" id="KW-0378">Hydrolase</keyword>
<dbReference type="Pfam" id="PF20434">
    <property type="entry name" value="BD-FAE"/>
    <property type="match status" value="1"/>
</dbReference>
<comment type="caution">
    <text evidence="3">The sequence shown here is derived from an EMBL/GenBank/DDBJ whole genome shotgun (WGS) entry which is preliminary data.</text>
</comment>
<dbReference type="InterPro" id="IPR049492">
    <property type="entry name" value="BD-FAE-like_dom"/>
</dbReference>
<evidence type="ECO:0000259" key="2">
    <source>
        <dbReference type="Pfam" id="PF20434"/>
    </source>
</evidence>
<dbReference type="Gene3D" id="3.40.50.1820">
    <property type="entry name" value="alpha/beta hydrolase"/>
    <property type="match status" value="1"/>
</dbReference>
<dbReference type="InterPro" id="IPR029058">
    <property type="entry name" value="AB_hydrolase_fold"/>
</dbReference>
<feature type="domain" description="BD-FAE-like" evidence="2">
    <location>
        <begin position="80"/>
        <end position="181"/>
    </location>
</feature>
<evidence type="ECO:0000313" key="4">
    <source>
        <dbReference type="Proteomes" id="UP000322997"/>
    </source>
</evidence>
<accession>A0A5D4RWX8</accession>
<dbReference type="InterPro" id="IPR050300">
    <property type="entry name" value="GDXG_lipolytic_enzyme"/>
</dbReference>
<protein>
    <submittedName>
        <fullName evidence="3">Alpha/beta hydrolase</fullName>
    </submittedName>
</protein>
<dbReference type="PANTHER" id="PTHR48081:SF6">
    <property type="entry name" value="PEPTIDASE S9 PROLYL OLIGOPEPTIDASE CATALYTIC DOMAIN-CONTAINING PROTEIN"/>
    <property type="match status" value="1"/>
</dbReference>
<dbReference type="PANTHER" id="PTHR48081">
    <property type="entry name" value="AB HYDROLASE SUPERFAMILY PROTEIN C4A8.06C"/>
    <property type="match status" value="1"/>
</dbReference>
<evidence type="ECO:0000313" key="3">
    <source>
        <dbReference type="EMBL" id="TYS54348.1"/>
    </source>
</evidence>
<organism evidence="3 4">
    <name type="scientific">Rossellomorea marisflavi</name>
    <dbReference type="NCBI Taxonomy" id="189381"/>
    <lineage>
        <taxon>Bacteria</taxon>
        <taxon>Bacillati</taxon>
        <taxon>Bacillota</taxon>
        <taxon>Bacilli</taxon>
        <taxon>Bacillales</taxon>
        <taxon>Bacillaceae</taxon>
        <taxon>Rossellomorea</taxon>
    </lineage>
</organism>
<gene>
    <name evidence="3" type="ORF">FZC83_14165</name>
</gene>
<dbReference type="Proteomes" id="UP000322997">
    <property type="component" value="Unassembled WGS sequence"/>
</dbReference>
<dbReference type="AlphaFoldDB" id="A0A5D4RWX8"/>
<evidence type="ECO:0000256" key="1">
    <source>
        <dbReference type="ARBA" id="ARBA00022801"/>
    </source>
</evidence>
<name>A0A5D4RWX8_9BACI</name>
<dbReference type="GO" id="GO:0016787">
    <property type="term" value="F:hydrolase activity"/>
    <property type="evidence" value="ECO:0007669"/>
    <property type="project" value="UniProtKB-KW"/>
</dbReference>